<feature type="signal peptide" evidence="2">
    <location>
        <begin position="1"/>
        <end position="19"/>
    </location>
</feature>
<reference evidence="5" key="1">
    <citation type="submission" date="2017-01" db="EMBL/GenBank/DDBJ databases">
        <authorList>
            <person name="Wang Y."/>
            <person name="White M."/>
            <person name="Kvist S."/>
            <person name="Moncalvo J.-M."/>
        </authorList>
    </citation>
    <scope>NUCLEOTIDE SEQUENCE [LARGE SCALE GENOMIC DNA]</scope>
    <source>
        <strain evidence="5">COL-18-3</strain>
    </source>
</reference>
<dbReference type="SUPFAM" id="SSF56300">
    <property type="entry name" value="Metallo-dependent phosphatases"/>
    <property type="match status" value="1"/>
</dbReference>
<sequence length="684" mass="77684">MGCLKSLVYILLISSTTSGFGIKCRSNMEQYLGNQFEIKQSHSEATDGYFDEMDKDYTLGWRNPGPVPKNLKVAIFGDIGMKKRSYKVLNMVQEWGAQGVIITGDLDYKNRPKRFMKMIEETLNDDVPVFAAIGNHDIISWNAKNGYQALFVKRLKAQKLHKLCVGEYGINMICGWNGLSIVTSGVGTMGSGFVDFIEDTFSLSRSNWKLCSWHKCQRNYQIGDKSNETGYTIYDICRRYGGIVLTSHTHTYSRTKLVDHYKKMKYSNDTENMTLHVGKSFNIVSGLGGHSIDSSNKRLKSNPWWASGVSKEDGKVAGATLCTFHVDNDPKKARCVFKDIDGKIWDEWEFYSEIINEKRPPRLIRNKKASKDTMFSGLDKSKNRQTKMNGNNDLDDLDGVSDTEIELVLDEKKSSDEVYSEPKFQSDIKDNNNSQPFGKQSQFYEFDEDGYGEFPINRDSDIAIGTLESGFLSDCKVSDFILVGAQGGEVLHETLIAALQFTNLNLERSETISAANVQMLVNRKNMVETETREDLSEKINPSFSERLFMWFSKKLGVVERYQTEEDADKSQSNTILELRVVHNKNSVKLCQKNDVNFKALLKVEPVTWEIPTDFHDALLISPDISKQINYITSSKRWRRGDTIDIFITPQITIYETDNKDKNFISVFGHGISDGCWAPTLAINK</sequence>
<dbReference type="GO" id="GO:0016787">
    <property type="term" value="F:hydrolase activity"/>
    <property type="evidence" value="ECO:0007669"/>
    <property type="project" value="InterPro"/>
</dbReference>
<dbReference type="Pfam" id="PF00149">
    <property type="entry name" value="Metallophos"/>
    <property type="match status" value="1"/>
</dbReference>
<feature type="region of interest" description="Disordered" evidence="1">
    <location>
        <begin position="374"/>
        <end position="396"/>
    </location>
</feature>
<keyword evidence="2" id="KW-0732">Signal</keyword>
<evidence type="ECO:0000259" key="3">
    <source>
        <dbReference type="Pfam" id="PF00149"/>
    </source>
</evidence>
<dbReference type="Proteomes" id="UP000188320">
    <property type="component" value="Unassembled WGS sequence"/>
</dbReference>
<gene>
    <name evidence="4" type="ORF">AX774_g5666</name>
</gene>
<accession>A0A1R1PIT3</accession>
<comment type="caution">
    <text evidence="4">The sequence shown here is derived from an EMBL/GenBank/DDBJ whole genome shotgun (WGS) entry which is preliminary data.</text>
</comment>
<evidence type="ECO:0000313" key="5">
    <source>
        <dbReference type="Proteomes" id="UP000188320"/>
    </source>
</evidence>
<keyword evidence="5" id="KW-1185">Reference proteome</keyword>
<feature type="domain" description="Calcineurin-like phosphoesterase" evidence="3">
    <location>
        <begin position="71"/>
        <end position="252"/>
    </location>
</feature>
<protein>
    <recommendedName>
        <fullName evidence="3">Calcineurin-like phosphoesterase domain-containing protein</fullName>
    </recommendedName>
</protein>
<evidence type="ECO:0000313" key="4">
    <source>
        <dbReference type="EMBL" id="OMH80891.1"/>
    </source>
</evidence>
<organism evidence="4 5">
    <name type="scientific">Zancudomyces culisetae</name>
    <name type="common">Gut fungus</name>
    <name type="synonym">Smittium culisetae</name>
    <dbReference type="NCBI Taxonomy" id="1213189"/>
    <lineage>
        <taxon>Eukaryota</taxon>
        <taxon>Fungi</taxon>
        <taxon>Fungi incertae sedis</taxon>
        <taxon>Zoopagomycota</taxon>
        <taxon>Kickxellomycotina</taxon>
        <taxon>Harpellomycetes</taxon>
        <taxon>Harpellales</taxon>
        <taxon>Legeriomycetaceae</taxon>
        <taxon>Zancudomyces</taxon>
    </lineage>
</organism>
<evidence type="ECO:0000256" key="1">
    <source>
        <dbReference type="SAM" id="MobiDB-lite"/>
    </source>
</evidence>
<dbReference type="InterPro" id="IPR029052">
    <property type="entry name" value="Metallo-depent_PP-like"/>
</dbReference>
<dbReference type="AlphaFoldDB" id="A0A1R1PIT3"/>
<dbReference type="InterPro" id="IPR004843">
    <property type="entry name" value="Calcineurin-like_PHP"/>
</dbReference>
<name>A0A1R1PIT3_ZANCU</name>
<dbReference type="OrthoDB" id="5597180at2759"/>
<dbReference type="EMBL" id="LSSK01001048">
    <property type="protein sequence ID" value="OMH80891.1"/>
    <property type="molecule type" value="Genomic_DNA"/>
</dbReference>
<dbReference type="Gene3D" id="3.60.21.10">
    <property type="match status" value="1"/>
</dbReference>
<feature type="chain" id="PRO_5012435666" description="Calcineurin-like phosphoesterase domain-containing protein" evidence="2">
    <location>
        <begin position="20"/>
        <end position="684"/>
    </location>
</feature>
<proteinExistence type="predicted"/>
<evidence type="ECO:0000256" key="2">
    <source>
        <dbReference type="SAM" id="SignalP"/>
    </source>
</evidence>